<feature type="transmembrane region" description="Helical" evidence="1">
    <location>
        <begin position="432"/>
        <end position="451"/>
    </location>
</feature>
<sequence length="533" mass="53412">MREGEGMRSVAEIRGFVRSRSRRPRNWTDLYSTGLGLAVVAAMLSQPAFTLLAAITRQADPSRMGAGVALVMLAGAGFLAAARAIGPVTLPPADAVWLLISPLDRRAVLRGPSGVLLAVSAVAGMVLGVGLLAVLGTPDHTGVRLAAAMLLGVATATGGMAAAVLAQASQTWNTWAGPAIAVTAALAVAVALLGSGAGRRLLTAAASAPPAAGAVLAATAAALAGLLVRRAWRALERIPARTLLDASAGRGRAAGAAVAVEPGSLTWSAEDAHWRGRALRSRRWPALPAPMALAWQDWRRLGRRPGRLAVLSATAALPALVARTGGGVLEGMTAPAAAPGLDAVPGLDAAPGLLGVSLTVGLMLVGGLAAAAAGTSGARRDGDNPALARLLGVDPRRVLAARALLPGLLGGAWLVAVLAGLTVTGALPAGPWWPLGAAAAPALAAGALRMARRRPVDHAMPVIDTPMGAMPTGVIAWALTGADLVVLGCLPLAAALLFQPAAPGGLLAAQVLLGTAVLSISVLREGRRRRDPL</sequence>
<feature type="transmembrane region" description="Helical" evidence="1">
    <location>
        <begin position="67"/>
        <end position="86"/>
    </location>
</feature>
<dbReference type="AlphaFoldDB" id="A0A8J3T0N2"/>
<keyword evidence="1" id="KW-0472">Membrane</keyword>
<dbReference type="Proteomes" id="UP000634476">
    <property type="component" value="Unassembled WGS sequence"/>
</dbReference>
<feature type="transmembrane region" description="Helical" evidence="1">
    <location>
        <begin position="349"/>
        <end position="371"/>
    </location>
</feature>
<organism evidence="2 3">
    <name type="scientific">Planobispora takensis</name>
    <dbReference type="NCBI Taxonomy" id="1367882"/>
    <lineage>
        <taxon>Bacteria</taxon>
        <taxon>Bacillati</taxon>
        <taxon>Actinomycetota</taxon>
        <taxon>Actinomycetes</taxon>
        <taxon>Streptosporangiales</taxon>
        <taxon>Streptosporangiaceae</taxon>
        <taxon>Planobispora</taxon>
    </lineage>
</organism>
<evidence type="ECO:0000313" key="3">
    <source>
        <dbReference type="Proteomes" id="UP000634476"/>
    </source>
</evidence>
<feature type="transmembrane region" description="Helical" evidence="1">
    <location>
        <begin position="403"/>
        <end position="426"/>
    </location>
</feature>
<dbReference type="EMBL" id="BOOK01000034">
    <property type="protein sequence ID" value="GII02735.1"/>
    <property type="molecule type" value="Genomic_DNA"/>
</dbReference>
<comment type="caution">
    <text evidence="2">The sequence shown here is derived from an EMBL/GenBank/DDBJ whole genome shotgun (WGS) entry which is preliminary data.</text>
</comment>
<feature type="transmembrane region" description="Helical" evidence="1">
    <location>
        <begin position="178"/>
        <end position="198"/>
    </location>
</feature>
<protein>
    <submittedName>
        <fullName evidence="2">Uncharacterized protein</fullName>
    </submittedName>
</protein>
<feature type="transmembrane region" description="Helical" evidence="1">
    <location>
        <begin position="30"/>
        <end position="55"/>
    </location>
</feature>
<name>A0A8J3T0N2_9ACTN</name>
<feature type="transmembrane region" description="Helical" evidence="1">
    <location>
        <begin position="504"/>
        <end position="523"/>
    </location>
</feature>
<dbReference type="Pfam" id="PF19814">
    <property type="entry name" value="DUF6297"/>
    <property type="match status" value="1"/>
</dbReference>
<keyword evidence="3" id="KW-1185">Reference proteome</keyword>
<accession>A0A8J3T0N2</accession>
<feature type="transmembrane region" description="Helical" evidence="1">
    <location>
        <begin position="472"/>
        <end position="498"/>
    </location>
</feature>
<keyword evidence="1" id="KW-0812">Transmembrane</keyword>
<keyword evidence="1" id="KW-1133">Transmembrane helix</keyword>
<feature type="transmembrane region" description="Helical" evidence="1">
    <location>
        <begin position="210"/>
        <end position="228"/>
    </location>
</feature>
<evidence type="ECO:0000313" key="2">
    <source>
        <dbReference type="EMBL" id="GII02735.1"/>
    </source>
</evidence>
<gene>
    <name evidence="2" type="ORF">Pta02_47430</name>
</gene>
<proteinExistence type="predicted"/>
<dbReference type="InterPro" id="IPR046264">
    <property type="entry name" value="DUF6297"/>
</dbReference>
<feature type="transmembrane region" description="Helical" evidence="1">
    <location>
        <begin position="308"/>
        <end position="329"/>
    </location>
</feature>
<feature type="transmembrane region" description="Helical" evidence="1">
    <location>
        <begin position="145"/>
        <end position="166"/>
    </location>
</feature>
<evidence type="ECO:0000256" key="1">
    <source>
        <dbReference type="SAM" id="Phobius"/>
    </source>
</evidence>
<feature type="transmembrane region" description="Helical" evidence="1">
    <location>
        <begin position="107"/>
        <end position="133"/>
    </location>
</feature>
<reference evidence="2" key="1">
    <citation type="submission" date="2021-01" db="EMBL/GenBank/DDBJ databases">
        <title>Whole genome shotgun sequence of Planobispora takensis NBRC 109077.</title>
        <authorList>
            <person name="Komaki H."/>
            <person name="Tamura T."/>
        </authorList>
    </citation>
    <scope>NUCLEOTIDE SEQUENCE</scope>
    <source>
        <strain evidence="2">NBRC 109077</strain>
    </source>
</reference>